<dbReference type="GO" id="GO:0005669">
    <property type="term" value="C:transcription factor TFIID complex"/>
    <property type="evidence" value="ECO:0007669"/>
    <property type="project" value="TreeGrafter"/>
</dbReference>
<dbReference type="OrthoDB" id="400at2759"/>
<dbReference type="InterPro" id="IPR036322">
    <property type="entry name" value="WD40_repeat_dom_sf"/>
</dbReference>
<reference evidence="3" key="1">
    <citation type="submission" date="2021-02" db="EMBL/GenBank/DDBJ databases">
        <authorList>
            <person name="Dougan E. K."/>
            <person name="Rhodes N."/>
            <person name="Thang M."/>
            <person name="Chan C."/>
        </authorList>
    </citation>
    <scope>NUCLEOTIDE SEQUENCE</scope>
</reference>
<dbReference type="SMART" id="SM00320">
    <property type="entry name" value="WD40"/>
    <property type="match status" value="1"/>
</dbReference>
<comment type="caution">
    <text evidence="3">The sequence shown here is derived from an EMBL/GenBank/DDBJ whole genome shotgun (WGS) entry which is preliminary data.</text>
</comment>
<accession>A0A813EQ69</accession>
<name>A0A813EQ69_POLGL</name>
<dbReference type="PANTHER" id="PTHR19879:SF1">
    <property type="entry name" value="CANNONBALL-RELATED"/>
    <property type="match status" value="1"/>
</dbReference>
<sequence>MSLVMYAVASPSGELAPSMAVVLTASYDGMATLWSASTGSKIQAFKGSEGGLYSAVFSPDLRYVLTASADGAACLWCCETGGVKWLLPGHGDSYMRSARKPGLHLTVQPSPQMLRTLSRHQRTVPFEFGRSCLMEAGVITSSASLLFLLFLQLLLLLSCCIITLPVLLSLRIEITKASQLREFCLG</sequence>
<dbReference type="InterPro" id="IPR001680">
    <property type="entry name" value="WD40_rpt"/>
</dbReference>
<dbReference type="Pfam" id="PF00400">
    <property type="entry name" value="WD40"/>
    <property type="match status" value="1"/>
</dbReference>
<evidence type="ECO:0000313" key="4">
    <source>
        <dbReference type="Proteomes" id="UP000654075"/>
    </source>
</evidence>
<feature type="repeat" description="WD" evidence="1">
    <location>
        <begin position="45"/>
        <end position="76"/>
    </location>
</feature>
<keyword evidence="1" id="KW-0853">WD repeat</keyword>
<dbReference type="Gene3D" id="2.130.10.10">
    <property type="entry name" value="YVTN repeat-like/Quinoprotein amine dehydrogenase"/>
    <property type="match status" value="1"/>
</dbReference>
<dbReference type="PANTHER" id="PTHR19879">
    <property type="entry name" value="TRANSCRIPTION INITIATION FACTOR TFIID"/>
    <property type="match status" value="1"/>
</dbReference>
<evidence type="ECO:0000256" key="2">
    <source>
        <dbReference type="SAM" id="Phobius"/>
    </source>
</evidence>
<keyword evidence="2" id="KW-0472">Membrane</keyword>
<feature type="transmembrane region" description="Helical" evidence="2">
    <location>
        <begin position="145"/>
        <end position="168"/>
    </location>
</feature>
<protein>
    <recommendedName>
        <fullName evidence="5">Target of rapamycin complex subunit LST8</fullName>
    </recommendedName>
</protein>
<evidence type="ECO:0000256" key="1">
    <source>
        <dbReference type="PROSITE-ProRule" id="PRU00221"/>
    </source>
</evidence>
<dbReference type="InterPro" id="IPR015943">
    <property type="entry name" value="WD40/YVTN_repeat-like_dom_sf"/>
</dbReference>
<dbReference type="PROSITE" id="PS50082">
    <property type="entry name" value="WD_REPEATS_2"/>
    <property type="match status" value="1"/>
</dbReference>
<dbReference type="GO" id="GO:0006367">
    <property type="term" value="P:transcription initiation at RNA polymerase II promoter"/>
    <property type="evidence" value="ECO:0007669"/>
    <property type="project" value="TreeGrafter"/>
</dbReference>
<organism evidence="3 4">
    <name type="scientific">Polarella glacialis</name>
    <name type="common">Dinoflagellate</name>
    <dbReference type="NCBI Taxonomy" id="89957"/>
    <lineage>
        <taxon>Eukaryota</taxon>
        <taxon>Sar</taxon>
        <taxon>Alveolata</taxon>
        <taxon>Dinophyceae</taxon>
        <taxon>Suessiales</taxon>
        <taxon>Suessiaceae</taxon>
        <taxon>Polarella</taxon>
    </lineage>
</organism>
<keyword evidence="2" id="KW-1133">Transmembrane helix</keyword>
<dbReference type="AlphaFoldDB" id="A0A813EQ69"/>
<proteinExistence type="predicted"/>
<evidence type="ECO:0008006" key="5">
    <source>
        <dbReference type="Google" id="ProtNLM"/>
    </source>
</evidence>
<evidence type="ECO:0000313" key="3">
    <source>
        <dbReference type="EMBL" id="CAE8601158.1"/>
    </source>
</evidence>
<gene>
    <name evidence="3" type="ORF">PGLA1383_LOCUS19455</name>
</gene>
<keyword evidence="4" id="KW-1185">Reference proteome</keyword>
<dbReference type="Proteomes" id="UP000654075">
    <property type="component" value="Unassembled WGS sequence"/>
</dbReference>
<dbReference type="SUPFAM" id="SSF50978">
    <property type="entry name" value="WD40 repeat-like"/>
    <property type="match status" value="1"/>
</dbReference>
<dbReference type="GO" id="GO:0016251">
    <property type="term" value="F:RNA polymerase II general transcription initiation factor activity"/>
    <property type="evidence" value="ECO:0007669"/>
    <property type="project" value="TreeGrafter"/>
</dbReference>
<dbReference type="EMBL" id="CAJNNV010012852">
    <property type="protein sequence ID" value="CAE8601158.1"/>
    <property type="molecule type" value="Genomic_DNA"/>
</dbReference>
<keyword evidence="2" id="KW-0812">Transmembrane</keyword>